<feature type="region of interest" description="Disordered" evidence="1">
    <location>
        <begin position="121"/>
        <end position="214"/>
    </location>
</feature>
<accession>A0ABV8KEY3</accession>
<evidence type="ECO:0000256" key="1">
    <source>
        <dbReference type="SAM" id="MobiDB-lite"/>
    </source>
</evidence>
<dbReference type="InterPro" id="IPR019933">
    <property type="entry name" value="DivIVA_domain"/>
</dbReference>
<reference evidence="3" key="1">
    <citation type="journal article" date="2019" name="Int. J. Syst. Evol. Microbiol.">
        <title>The Global Catalogue of Microorganisms (GCM) 10K type strain sequencing project: providing services to taxonomists for standard genome sequencing and annotation.</title>
        <authorList>
            <consortium name="The Broad Institute Genomics Platform"/>
            <consortium name="The Broad Institute Genome Sequencing Center for Infectious Disease"/>
            <person name="Wu L."/>
            <person name="Ma J."/>
        </authorList>
    </citation>
    <scope>NUCLEOTIDE SEQUENCE [LARGE SCALE GENOMIC DNA]</scope>
    <source>
        <strain evidence="3">2902at01</strain>
    </source>
</reference>
<gene>
    <name evidence="2" type="ORF">ACFOX0_01545</name>
</gene>
<organism evidence="2 3">
    <name type="scientific">Micromonospora zhanjiangensis</name>
    <dbReference type="NCBI Taxonomy" id="1522057"/>
    <lineage>
        <taxon>Bacteria</taxon>
        <taxon>Bacillati</taxon>
        <taxon>Actinomycetota</taxon>
        <taxon>Actinomycetes</taxon>
        <taxon>Micromonosporales</taxon>
        <taxon>Micromonosporaceae</taxon>
        <taxon>Micromonospora</taxon>
    </lineage>
</organism>
<dbReference type="NCBIfam" id="TIGR03544">
    <property type="entry name" value="DivI1A_domain"/>
    <property type="match status" value="1"/>
</dbReference>
<keyword evidence="3" id="KW-1185">Reference proteome</keyword>
<comment type="caution">
    <text evidence="2">The sequence shown here is derived from an EMBL/GenBank/DDBJ whole genome shotgun (WGS) entry which is preliminary data.</text>
</comment>
<name>A0ABV8KEY3_9ACTN</name>
<dbReference type="Proteomes" id="UP001595868">
    <property type="component" value="Unassembled WGS sequence"/>
</dbReference>
<feature type="compositionally biased region" description="Low complexity" evidence="1">
    <location>
        <begin position="121"/>
        <end position="159"/>
    </location>
</feature>
<dbReference type="EMBL" id="JBHSBN010000001">
    <property type="protein sequence ID" value="MFC4104625.1"/>
    <property type="molecule type" value="Genomic_DNA"/>
</dbReference>
<protein>
    <submittedName>
        <fullName evidence="2">DivIVA domain-containing protein</fullName>
    </submittedName>
</protein>
<feature type="compositionally biased region" description="Basic and acidic residues" evidence="1">
    <location>
        <begin position="195"/>
        <end position="214"/>
    </location>
</feature>
<evidence type="ECO:0000313" key="2">
    <source>
        <dbReference type="EMBL" id="MFC4104625.1"/>
    </source>
</evidence>
<dbReference type="RefSeq" id="WP_377541557.1">
    <property type="nucleotide sequence ID" value="NZ_JBHSBN010000001.1"/>
</dbReference>
<evidence type="ECO:0000313" key="3">
    <source>
        <dbReference type="Proteomes" id="UP001595868"/>
    </source>
</evidence>
<sequence length="214" mass="22036">MGQFLLVLVAALTVAAIVFGVAVLATGGDGGLAAAEPDDRSVPLPGHRPLLERDVTDVRFDTAVRGYRMAQVDQALRRAAYDIGYKGELIGVLEAEVTALREGRTADAEALRQARLAAVAQTAAPTPTDADPGTATGTDSVTVTDDGPVTVTDTEPVGGKTTEPVEPVGGKTTEPVEPVTGEPTDPTAAGPDEPADLRDDRTEPADAVGRTERA</sequence>
<proteinExistence type="predicted"/>
<dbReference type="Gene3D" id="6.10.250.660">
    <property type="match status" value="1"/>
</dbReference>